<comment type="caution">
    <text evidence="2">The sequence shown here is derived from an EMBL/GenBank/DDBJ whole genome shotgun (WGS) entry which is preliminary data.</text>
</comment>
<proteinExistence type="predicted"/>
<accession>A0A1E7LB93</accession>
<sequence>MYSYGPCSVPARPAPKRTTLPAQAATEQTQAPQAIVAKLAPRQLVQLGAYGRLLATSIARIAASSAASQPLSVDDVVGTAKGRGMVGAASFSLLAPTTKNGAKVFSALPDGLRTPELAKVLHMFTGFGGTPNSVDKFKIMPLARQIAIITAGQAGRSSSGTSAPQSEESRL</sequence>
<evidence type="ECO:0000256" key="1">
    <source>
        <dbReference type="SAM" id="MobiDB-lite"/>
    </source>
</evidence>
<dbReference type="Proteomes" id="UP000176005">
    <property type="component" value="Unassembled WGS sequence"/>
</dbReference>
<organism evidence="2 3">
    <name type="scientific">Streptomyces nanshensis</name>
    <dbReference type="NCBI Taxonomy" id="518642"/>
    <lineage>
        <taxon>Bacteria</taxon>
        <taxon>Bacillati</taxon>
        <taxon>Actinomycetota</taxon>
        <taxon>Actinomycetes</taxon>
        <taxon>Kitasatosporales</taxon>
        <taxon>Streptomycetaceae</taxon>
        <taxon>Streptomyces</taxon>
    </lineage>
</organism>
<keyword evidence="3" id="KW-1185">Reference proteome</keyword>
<protein>
    <submittedName>
        <fullName evidence="2">Uncharacterized protein</fullName>
    </submittedName>
</protein>
<name>A0A1E7LB93_9ACTN</name>
<evidence type="ECO:0000313" key="3">
    <source>
        <dbReference type="Proteomes" id="UP000176005"/>
    </source>
</evidence>
<feature type="region of interest" description="Disordered" evidence="1">
    <location>
        <begin position="1"/>
        <end position="26"/>
    </location>
</feature>
<gene>
    <name evidence="2" type="ORF">AN218_03545</name>
</gene>
<dbReference type="AlphaFoldDB" id="A0A1E7LB93"/>
<dbReference type="EMBL" id="LJGW01000069">
    <property type="protein sequence ID" value="OEV13428.1"/>
    <property type="molecule type" value="Genomic_DNA"/>
</dbReference>
<evidence type="ECO:0000313" key="2">
    <source>
        <dbReference type="EMBL" id="OEV13428.1"/>
    </source>
</evidence>
<reference evidence="2 3" key="1">
    <citation type="journal article" date="2016" name="Front. Microbiol.">
        <title>Comparative Genomics Analysis of Streptomyces Species Reveals Their Adaptation to the Marine Environment and Their Diversity at the Genomic Level.</title>
        <authorList>
            <person name="Tian X."/>
            <person name="Zhang Z."/>
            <person name="Yang T."/>
            <person name="Chen M."/>
            <person name="Li J."/>
            <person name="Chen F."/>
            <person name="Yang J."/>
            <person name="Li W."/>
            <person name="Zhang B."/>
            <person name="Zhang Z."/>
            <person name="Wu J."/>
            <person name="Zhang C."/>
            <person name="Long L."/>
            <person name="Xiao J."/>
        </authorList>
    </citation>
    <scope>NUCLEOTIDE SEQUENCE [LARGE SCALE GENOMIC DNA]</scope>
    <source>
        <strain evidence="2 3">SCSIO 10429</strain>
    </source>
</reference>